<feature type="transmembrane region" description="Helical" evidence="6">
    <location>
        <begin position="34"/>
        <end position="53"/>
    </location>
</feature>
<feature type="transmembrane region" description="Helical" evidence="6">
    <location>
        <begin position="65"/>
        <end position="82"/>
    </location>
</feature>
<dbReference type="KEGG" id="cyp:PCC8801_4092"/>
<gene>
    <name evidence="9" type="ordered locus">PCC8801_4092</name>
</gene>
<feature type="transmembrane region" description="Helical" evidence="6">
    <location>
        <begin position="429"/>
        <end position="459"/>
    </location>
</feature>
<dbReference type="InterPro" id="IPR052159">
    <property type="entry name" value="Competence_DNA_uptake"/>
</dbReference>
<evidence type="ECO:0000256" key="6">
    <source>
        <dbReference type="SAM" id="Phobius"/>
    </source>
</evidence>
<feature type="transmembrane region" description="Helical" evidence="6">
    <location>
        <begin position="360"/>
        <end position="379"/>
    </location>
</feature>
<dbReference type="Proteomes" id="UP000008204">
    <property type="component" value="Chromosome"/>
</dbReference>
<feature type="transmembrane region" description="Helical" evidence="6">
    <location>
        <begin position="264"/>
        <end position="284"/>
    </location>
</feature>
<keyword evidence="4 6" id="KW-1133">Transmembrane helix</keyword>
<evidence type="ECO:0000256" key="5">
    <source>
        <dbReference type="ARBA" id="ARBA00023136"/>
    </source>
</evidence>
<name>B7K5X4_RIPO1</name>
<dbReference type="OrthoDB" id="9761531at2"/>
<feature type="transmembrane region" description="Helical" evidence="6">
    <location>
        <begin position="385"/>
        <end position="409"/>
    </location>
</feature>
<dbReference type="eggNOG" id="COG0658">
    <property type="taxonomic scope" value="Bacteria"/>
</dbReference>
<evidence type="ECO:0000259" key="7">
    <source>
        <dbReference type="Pfam" id="PF03772"/>
    </source>
</evidence>
<evidence type="ECO:0000256" key="3">
    <source>
        <dbReference type="ARBA" id="ARBA00022692"/>
    </source>
</evidence>
<comment type="subcellular location">
    <subcellularLocation>
        <location evidence="1">Cell membrane</location>
        <topology evidence="1">Multi-pass membrane protein</topology>
    </subcellularLocation>
</comment>
<reference evidence="10" key="1">
    <citation type="journal article" date="2011" name="MBio">
        <title>Novel metabolic attributes of the genus Cyanothece, comprising a group of unicellular nitrogen-fixing Cyanobacteria.</title>
        <authorList>
            <person name="Bandyopadhyay A."/>
            <person name="Elvitigala T."/>
            <person name="Welsh E."/>
            <person name="Stockel J."/>
            <person name="Liberton M."/>
            <person name="Min H."/>
            <person name="Sherman L.A."/>
            <person name="Pakrasi H.B."/>
        </authorList>
    </citation>
    <scope>NUCLEOTIDE SEQUENCE [LARGE SCALE GENOMIC DNA]</scope>
    <source>
        <strain evidence="10">PCC 8801</strain>
    </source>
</reference>
<dbReference type="InterPro" id="IPR025405">
    <property type="entry name" value="DUF4131"/>
</dbReference>
<dbReference type="RefSeq" id="WP_012597280.1">
    <property type="nucleotide sequence ID" value="NC_011726.1"/>
</dbReference>
<feature type="transmembrane region" description="Helical" evidence="6">
    <location>
        <begin position="509"/>
        <end position="527"/>
    </location>
</feature>
<feature type="domain" description="ComEC/Rec2-related protein" evidence="7">
    <location>
        <begin position="244"/>
        <end position="502"/>
    </location>
</feature>
<protein>
    <submittedName>
        <fullName evidence="9">ComEC/Rec2-related protein</fullName>
    </submittedName>
</protein>
<organism evidence="9 10">
    <name type="scientific">Rippkaea orientalis (strain PCC 8801 / RF-1)</name>
    <name type="common">Cyanothece sp. (strain PCC 8801)</name>
    <dbReference type="NCBI Taxonomy" id="41431"/>
    <lineage>
        <taxon>Bacteria</taxon>
        <taxon>Bacillati</taxon>
        <taxon>Cyanobacteriota</taxon>
        <taxon>Cyanophyceae</taxon>
        <taxon>Oscillatoriophycideae</taxon>
        <taxon>Chroococcales</taxon>
        <taxon>Aphanothecaceae</taxon>
        <taxon>Rippkaea</taxon>
        <taxon>Rippkaea orientalis</taxon>
    </lineage>
</organism>
<dbReference type="PANTHER" id="PTHR30619">
    <property type="entry name" value="DNA INTERNALIZATION/COMPETENCE PROTEIN COMEC/REC2"/>
    <property type="match status" value="1"/>
</dbReference>
<evidence type="ECO:0000313" key="9">
    <source>
        <dbReference type="EMBL" id="ACK68027.1"/>
    </source>
</evidence>
<feature type="transmembrane region" description="Helical" evidence="6">
    <location>
        <begin position="479"/>
        <end position="502"/>
    </location>
</feature>
<dbReference type="NCBIfam" id="TIGR00360">
    <property type="entry name" value="ComEC_N-term"/>
    <property type="match status" value="1"/>
</dbReference>
<accession>B7K5X4</accession>
<dbReference type="EMBL" id="CP001287">
    <property type="protein sequence ID" value="ACK68027.1"/>
    <property type="molecule type" value="Genomic_DNA"/>
</dbReference>
<evidence type="ECO:0000259" key="8">
    <source>
        <dbReference type="Pfam" id="PF13567"/>
    </source>
</evidence>
<dbReference type="InterPro" id="IPR004477">
    <property type="entry name" value="ComEC_N"/>
</dbReference>
<keyword evidence="2" id="KW-1003">Cell membrane</keyword>
<dbReference type="AlphaFoldDB" id="B7K5X4"/>
<dbReference type="STRING" id="41431.PCC8801_4092"/>
<evidence type="ECO:0000256" key="2">
    <source>
        <dbReference type="ARBA" id="ARBA00022475"/>
    </source>
</evidence>
<dbReference type="PANTHER" id="PTHR30619:SF1">
    <property type="entry name" value="RECOMBINATION PROTEIN 2"/>
    <property type="match status" value="1"/>
</dbReference>
<keyword evidence="10" id="KW-1185">Reference proteome</keyword>
<keyword evidence="3 6" id="KW-0812">Transmembrane</keyword>
<evidence type="ECO:0000313" key="10">
    <source>
        <dbReference type="Proteomes" id="UP000008204"/>
    </source>
</evidence>
<dbReference type="Pfam" id="PF13567">
    <property type="entry name" value="DUF4131"/>
    <property type="match status" value="1"/>
</dbReference>
<dbReference type="GO" id="GO:0005886">
    <property type="term" value="C:plasma membrane"/>
    <property type="evidence" value="ECO:0007669"/>
    <property type="project" value="UniProtKB-SubCell"/>
</dbReference>
<evidence type="ECO:0000256" key="4">
    <source>
        <dbReference type="ARBA" id="ARBA00022989"/>
    </source>
</evidence>
<feature type="domain" description="DUF4131" evidence="8">
    <location>
        <begin position="32"/>
        <end position="206"/>
    </location>
</feature>
<feature type="transmembrane region" description="Helical" evidence="6">
    <location>
        <begin position="336"/>
        <end position="353"/>
    </location>
</feature>
<dbReference type="Pfam" id="PF03772">
    <property type="entry name" value="Competence"/>
    <property type="match status" value="1"/>
</dbReference>
<keyword evidence="5 6" id="KW-0472">Membrane</keyword>
<sequence length="748" mass="83654">MSRERWTIFSLAYITGLLATGVWGFPNPHPTLQQWLFVIVILGLLPFIVAWFLKQFSVRCPSAKFWLGVSLVAILGAIYFQFRVPQPSVNDISRIFSKNTSYYQFVTVSGKILSEPRLTSNQGQKFWLKAQKVDLNSSDHSDAKRVSGKLYVTIPLKTKNQLYAGQTITITGGLYKPRSPTNPGAFDFRAYLASQGTYAGLKGERIIHLGNVPFWGWWKLRQPIVNSFTQGLGSPEGLLLSSMVLGRQAVDLSVEIRDLFMKTGLAHVLAASGFHVVLLLGIILRLTRNLSPKQQLIIGISSLFFYGGLTGLQPSICRAILMGTAVLIGQTVQRKIIILNSLLLAATLLLLWQPLWIWDLGFQFSFLSTFGLIVTIPPLMKRLDWLPPAIATLIAVPLAATIWVLPLSLYKFSILATYSIPTNIITSPLITAISIGGMISSAIAFISPILGSFVVKILYYPVYFLIKLLEIIVHLPGSYYAVGKLSLGVMLLIYVILVLIWLNPFWQRYWKLAALFSLGLIILPIIYQNLTLIKVTILEAKSNPVVVIQDRGKVSLINLGNEEAIKYTILPFLSQQGINKIHAVLVFDSQSIRDWLIVNPYITVDLFFHNVGETQSNSHQLSSGQIIKLGSTFIELVANQPLLVSFKLSNQSWLWITQNIQKQTLPQKALNIPNLAVLWSGKSVSLKQLIKLNPKVAIANSSYIPKKVRQELETRNIDFYWTRQDGAIQWTPKKGFITTGITGEQNEF</sequence>
<dbReference type="HOGENOM" id="CLU_010363_8_0_3"/>
<proteinExistence type="predicted"/>
<evidence type="ECO:0000256" key="1">
    <source>
        <dbReference type="ARBA" id="ARBA00004651"/>
    </source>
</evidence>